<dbReference type="InterPro" id="IPR024515">
    <property type="entry name" value="DUF3397"/>
</dbReference>
<dbReference type="Proteomes" id="UP000198860">
    <property type="component" value="Unassembled WGS sequence"/>
</dbReference>
<dbReference type="OrthoDB" id="2353183at2"/>
<evidence type="ECO:0008006" key="4">
    <source>
        <dbReference type="Google" id="ProtNLM"/>
    </source>
</evidence>
<evidence type="ECO:0000256" key="1">
    <source>
        <dbReference type="SAM" id="Phobius"/>
    </source>
</evidence>
<feature type="transmembrane region" description="Helical" evidence="1">
    <location>
        <begin position="6"/>
        <end position="26"/>
    </location>
</feature>
<evidence type="ECO:0000313" key="3">
    <source>
        <dbReference type="Proteomes" id="UP000198860"/>
    </source>
</evidence>
<proteinExistence type="predicted"/>
<feature type="transmembrane region" description="Helical" evidence="1">
    <location>
        <begin position="105"/>
        <end position="126"/>
    </location>
</feature>
<dbReference type="EMBL" id="FNIZ01000011">
    <property type="protein sequence ID" value="SDP07116.1"/>
    <property type="molecule type" value="Genomic_DNA"/>
</dbReference>
<dbReference type="Pfam" id="PF11877">
    <property type="entry name" value="DUF3397"/>
    <property type="match status" value="1"/>
</dbReference>
<gene>
    <name evidence="2" type="ORF">SAMN05421677_11190</name>
</gene>
<dbReference type="STRING" id="240303.SAMN05421677_11190"/>
<name>A0A1H0PRD9_HALAD</name>
<keyword evidence="1" id="KW-1133">Transmembrane helix</keyword>
<feature type="transmembrane region" description="Helical" evidence="1">
    <location>
        <begin position="38"/>
        <end position="59"/>
    </location>
</feature>
<evidence type="ECO:0000313" key="2">
    <source>
        <dbReference type="EMBL" id="SDP07116.1"/>
    </source>
</evidence>
<sequence length="127" mass="14893">MSDLIVYTVAFLVTLPLPFLVIFYLCARKWSKHKLKALHRTANYTAPIFIMSVHVLLVVLFDRSFLPFIIVFLLILLGMSMVAQYRINEEVRLFRALKGFWRVSFLLFILFYMGLSTFGLVTRVFFS</sequence>
<accession>A0A1H0PRD9</accession>
<protein>
    <recommendedName>
        <fullName evidence="4">DUF3397 domain-containing protein</fullName>
    </recommendedName>
</protein>
<keyword evidence="1" id="KW-0472">Membrane</keyword>
<keyword evidence="3" id="KW-1185">Reference proteome</keyword>
<feature type="transmembrane region" description="Helical" evidence="1">
    <location>
        <begin position="65"/>
        <end position="85"/>
    </location>
</feature>
<organism evidence="2 3">
    <name type="scientific">Halobacillus aidingensis</name>
    <dbReference type="NCBI Taxonomy" id="240303"/>
    <lineage>
        <taxon>Bacteria</taxon>
        <taxon>Bacillati</taxon>
        <taxon>Bacillota</taxon>
        <taxon>Bacilli</taxon>
        <taxon>Bacillales</taxon>
        <taxon>Bacillaceae</taxon>
        <taxon>Halobacillus</taxon>
    </lineage>
</organism>
<reference evidence="3" key="1">
    <citation type="submission" date="2016-10" db="EMBL/GenBank/DDBJ databases">
        <authorList>
            <person name="Varghese N."/>
            <person name="Submissions S."/>
        </authorList>
    </citation>
    <scope>NUCLEOTIDE SEQUENCE [LARGE SCALE GENOMIC DNA]</scope>
    <source>
        <strain evidence="3">CGMCC 1.3703</strain>
    </source>
</reference>
<dbReference type="RefSeq" id="WP_089652802.1">
    <property type="nucleotide sequence ID" value="NZ_FNIZ01000011.1"/>
</dbReference>
<dbReference type="AlphaFoldDB" id="A0A1H0PRD9"/>
<keyword evidence="1" id="KW-0812">Transmembrane</keyword>